<protein>
    <submittedName>
        <fullName evidence="1">Uncharacterized protein</fullName>
    </submittedName>
</protein>
<reference evidence="1 2" key="1">
    <citation type="submission" date="2019-09" db="EMBL/GenBank/DDBJ databases">
        <title>Draft genome sequence of Bacillus sp. JC-7.</title>
        <authorList>
            <person name="Tanaka N."/>
            <person name="Shiwa Y."/>
            <person name="Fujita N."/>
            <person name="Tanasupawat S."/>
        </authorList>
    </citation>
    <scope>NUCLEOTIDE SEQUENCE [LARGE SCALE GENOMIC DNA]</scope>
    <source>
        <strain evidence="1 2">JC-7</strain>
    </source>
</reference>
<dbReference type="AlphaFoldDB" id="A0A5J4J491"/>
<comment type="caution">
    <text evidence="1">The sequence shown here is derived from an EMBL/GenBank/DDBJ whole genome shotgun (WGS) entry which is preliminary data.</text>
</comment>
<proteinExistence type="predicted"/>
<name>A0A5J4J491_9BACI</name>
<dbReference type="Gene3D" id="3.20.20.80">
    <property type="entry name" value="Glycosidases"/>
    <property type="match status" value="1"/>
</dbReference>
<organism evidence="1 2">
    <name type="scientific">Weizmannia acidilactici</name>
    <dbReference type="NCBI Taxonomy" id="2607726"/>
    <lineage>
        <taxon>Bacteria</taxon>
        <taxon>Bacillati</taxon>
        <taxon>Bacillota</taxon>
        <taxon>Bacilli</taxon>
        <taxon>Bacillales</taxon>
        <taxon>Bacillaceae</taxon>
        <taxon>Heyndrickxia</taxon>
    </lineage>
</organism>
<evidence type="ECO:0000313" key="1">
    <source>
        <dbReference type="EMBL" id="GER69812.1"/>
    </source>
</evidence>
<evidence type="ECO:0000313" key="2">
    <source>
        <dbReference type="Proteomes" id="UP000391919"/>
    </source>
</evidence>
<gene>
    <name evidence="1" type="ORF">BpJC7_11150</name>
</gene>
<keyword evidence="2" id="KW-1185">Reference proteome</keyword>
<dbReference type="Proteomes" id="UP000391919">
    <property type="component" value="Unassembled WGS sequence"/>
</dbReference>
<sequence>MGKMLNSVDAVITVLVVMAGAWFSNSGDSYAKSNKETLKETFIKGADISTLKAIEDHGGKYYDYGKQEDC</sequence>
<dbReference type="RefSeq" id="WP_216643725.1">
    <property type="nucleotide sequence ID" value="NZ_BKZP01000021.1"/>
</dbReference>
<dbReference type="EMBL" id="BKZQ01000011">
    <property type="protein sequence ID" value="GER69812.1"/>
    <property type="molecule type" value="Genomic_DNA"/>
</dbReference>
<accession>A0A5J4J491</accession>